<dbReference type="AlphaFoldDB" id="A0A0B0EKF7"/>
<dbReference type="PANTHER" id="PTHR30239:SF0">
    <property type="entry name" value="ACETOLACTATE SYNTHASE SMALL SUBUNIT 1, CHLOROPLASTIC"/>
    <property type="match status" value="1"/>
</dbReference>
<dbReference type="InterPro" id="IPR002912">
    <property type="entry name" value="ACT_dom"/>
</dbReference>
<comment type="pathway">
    <text evidence="2 8">Amino-acid biosynthesis; L-valine biosynthesis; L-valine from pyruvate: step 1/4.</text>
</comment>
<dbReference type="Proteomes" id="UP000030652">
    <property type="component" value="Unassembled WGS sequence"/>
</dbReference>
<dbReference type="PATRIC" id="fig|237368.3.peg.2878"/>
<evidence type="ECO:0000256" key="4">
    <source>
        <dbReference type="ARBA" id="ARBA00011744"/>
    </source>
</evidence>
<dbReference type="Pfam" id="PF22629">
    <property type="entry name" value="ACT_AHAS_ss"/>
    <property type="match status" value="1"/>
</dbReference>
<evidence type="ECO:0000256" key="8">
    <source>
        <dbReference type="RuleBase" id="RU368092"/>
    </source>
</evidence>
<dbReference type="SUPFAM" id="SSF55021">
    <property type="entry name" value="ACT-like"/>
    <property type="match status" value="2"/>
</dbReference>
<dbReference type="GO" id="GO:0003984">
    <property type="term" value="F:acetolactate synthase activity"/>
    <property type="evidence" value="ECO:0007669"/>
    <property type="project" value="UniProtKB-UniRule"/>
</dbReference>
<dbReference type="GO" id="GO:1990610">
    <property type="term" value="F:acetolactate synthase regulator activity"/>
    <property type="evidence" value="ECO:0007669"/>
    <property type="project" value="UniProtKB-UniRule"/>
</dbReference>
<dbReference type="InterPro" id="IPR039557">
    <property type="entry name" value="AHAS_ACT"/>
</dbReference>
<dbReference type="UniPathway" id="UPA00049">
    <property type="reaction ID" value="UER00059"/>
</dbReference>
<keyword evidence="5 8" id="KW-0028">Amino-acid biosynthesis</keyword>
<dbReference type="EMBL" id="JRYO01000189">
    <property type="protein sequence ID" value="KHE91608.1"/>
    <property type="molecule type" value="Genomic_DNA"/>
</dbReference>
<evidence type="ECO:0000256" key="3">
    <source>
        <dbReference type="ARBA" id="ARBA00006341"/>
    </source>
</evidence>
<gene>
    <name evidence="10" type="ORF">SCABRO_02663</name>
</gene>
<dbReference type="NCBIfam" id="NF008864">
    <property type="entry name" value="PRK11895.1"/>
    <property type="match status" value="1"/>
</dbReference>
<evidence type="ECO:0000256" key="2">
    <source>
        <dbReference type="ARBA" id="ARBA00005025"/>
    </source>
</evidence>
<comment type="similarity">
    <text evidence="3 8">Belongs to the acetolactate synthase small subunit family.</text>
</comment>
<dbReference type="Gene3D" id="3.30.70.1150">
    <property type="entry name" value="ACT-like. Chain A, domain 2"/>
    <property type="match status" value="1"/>
</dbReference>
<proteinExistence type="inferred from homology"/>
<feature type="domain" description="ACT" evidence="9">
    <location>
        <begin position="4"/>
        <end position="78"/>
    </location>
</feature>
<protein>
    <recommendedName>
        <fullName evidence="8">Acetolactate synthase small subunit</fullName>
        <shortName evidence="8">AHAS</shortName>
        <shortName evidence="8">ALS</shortName>
        <ecNumber evidence="8">2.2.1.6</ecNumber>
    </recommendedName>
    <alternativeName>
        <fullName evidence="8">Acetohydroxy-acid synthase small subunit</fullName>
    </alternativeName>
</protein>
<accession>A0A0B0EKF7</accession>
<comment type="pathway">
    <text evidence="1 8">Amino-acid biosynthesis; L-isoleucine biosynthesis; L-isoleucine from 2-oxobutanoate: step 1/4.</text>
</comment>
<comment type="caution">
    <text evidence="10">The sequence shown here is derived from an EMBL/GenBank/DDBJ whole genome shotgun (WGS) entry which is preliminary data.</text>
</comment>
<dbReference type="InterPro" id="IPR004789">
    <property type="entry name" value="Acetalactate_synth_ssu"/>
</dbReference>
<dbReference type="Gene3D" id="3.30.70.260">
    <property type="match status" value="1"/>
</dbReference>
<comment type="function">
    <text evidence="8">Catalyzes the conversion of 2 pyruvate molecules into acetolactate in the first common step of the biosynthetic pathway of the branched-amino acids such as leucine, isoleucine, and valine.</text>
</comment>
<keyword evidence="8" id="KW-0808">Transferase</keyword>
<comment type="catalytic activity">
    <reaction evidence="7 8">
        <text>2 pyruvate + H(+) = (2S)-2-acetolactate + CO2</text>
        <dbReference type="Rhea" id="RHEA:25249"/>
        <dbReference type="ChEBI" id="CHEBI:15361"/>
        <dbReference type="ChEBI" id="CHEBI:15378"/>
        <dbReference type="ChEBI" id="CHEBI:16526"/>
        <dbReference type="ChEBI" id="CHEBI:58476"/>
        <dbReference type="EC" id="2.2.1.6"/>
    </reaction>
</comment>
<dbReference type="InterPro" id="IPR019455">
    <property type="entry name" value="Acetolactate_synth_ssu_C"/>
</dbReference>
<dbReference type="NCBIfam" id="TIGR00119">
    <property type="entry name" value="acolac_sm"/>
    <property type="match status" value="1"/>
</dbReference>
<organism evidence="10 11">
    <name type="scientific">Candidatus Scalindua brodae</name>
    <dbReference type="NCBI Taxonomy" id="237368"/>
    <lineage>
        <taxon>Bacteria</taxon>
        <taxon>Pseudomonadati</taxon>
        <taxon>Planctomycetota</taxon>
        <taxon>Candidatus Brocadiia</taxon>
        <taxon>Candidatus Brocadiales</taxon>
        <taxon>Candidatus Scalinduaceae</taxon>
        <taxon>Candidatus Scalindua</taxon>
    </lineage>
</organism>
<evidence type="ECO:0000256" key="1">
    <source>
        <dbReference type="ARBA" id="ARBA00004974"/>
    </source>
</evidence>
<dbReference type="FunFam" id="3.30.70.260:FF:000001">
    <property type="entry name" value="Acetolactate synthase, small subunit"/>
    <property type="match status" value="1"/>
</dbReference>
<reference evidence="10 11" key="1">
    <citation type="submission" date="2014-10" db="EMBL/GenBank/DDBJ databases">
        <title>Draft genome of anammox bacterium scalindua brodae, obtained using differential coverage binning of sequence data from two enrichment reactors.</title>
        <authorList>
            <person name="Speth D.R."/>
            <person name="Russ L."/>
            <person name="Kartal B."/>
            <person name="Op den Camp H.J."/>
            <person name="Dutilh B.E."/>
            <person name="Jetten M.S."/>
        </authorList>
    </citation>
    <scope>NUCLEOTIDE SEQUENCE [LARGE SCALE GENOMIC DNA]</scope>
    <source>
        <strain evidence="10">RU1</strain>
    </source>
</reference>
<dbReference type="InterPro" id="IPR054480">
    <property type="entry name" value="AHAS_small-like_ACT"/>
</dbReference>
<evidence type="ECO:0000313" key="10">
    <source>
        <dbReference type="EMBL" id="KHE91608.1"/>
    </source>
</evidence>
<comment type="subunit">
    <text evidence="4 8">Dimer of large and small chains.</text>
</comment>
<sequence length="159" mass="17447">MKHVISVLVENKVGVLSRITGLFSGRGFNIESLAVGETESKAISRMTIVVSGDESILEQVRKQLGKVIDTIKVIDFTGTDYVERNLMLIKVSAVPGKRGEIIELVDIFRGKIIDVGPKDMVIEISGPEDRLEAVLDLLRPHGIKEVARTGRIAMNRGPK</sequence>
<dbReference type="EC" id="2.2.1.6" evidence="8"/>
<name>A0A0B0EKF7_9BACT</name>
<dbReference type="UniPathway" id="UPA00047">
    <property type="reaction ID" value="UER00055"/>
</dbReference>
<dbReference type="CDD" id="cd04878">
    <property type="entry name" value="ACT_AHAS"/>
    <property type="match status" value="1"/>
</dbReference>
<evidence type="ECO:0000256" key="7">
    <source>
        <dbReference type="ARBA" id="ARBA00048670"/>
    </source>
</evidence>
<dbReference type="GO" id="GO:0005829">
    <property type="term" value="C:cytosol"/>
    <property type="evidence" value="ECO:0007669"/>
    <property type="project" value="TreeGrafter"/>
</dbReference>
<evidence type="ECO:0000256" key="5">
    <source>
        <dbReference type="ARBA" id="ARBA00022605"/>
    </source>
</evidence>
<dbReference type="eggNOG" id="COG0440">
    <property type="taxonomic scope" value="Bacteria"/>
</dbReference>
<dbReference type="GO" id="GO:0009097">
    <property type="term" value="P:isoleucine biosynthetic process"/>
    <property type="evidence" value="ECO:0007669"/>
    <property type="project" value="UniProtKB-UniRule"/>
</dbReference>
<dbReference type="PROSITE" id="PS51671">
    <property type="entry name" value="ACT"/>
    <property type="match status" value="1"/>
</dbReference>
<keyword evidence="6 8" id="KW-0100">Branched-chain amino acid biosynthesis</keyword>
<dbReference type="PANTHER" id="PTHR30239">
    <property type="entry name" value="ACETOLACTATE SYNTHASE SMALL SUBUNIT"/>
    <property type="match status" value="1"/>
</dbReference>
<evidence type="ECO:0000259" key="9">
    <source>
        <dbReference type="PROSITE" id="PS51671"/>
    </source>
</evidence>
<evidence type="ECO:0000256" key="6">
    <source>
        <dbReference type="ARBA" id="ARBA00023304"/>
    </source>
</evidence>
<dbReference type="GO" id="GO:0009099">
    <property type="term" value="P:L-valine biosynthetic process"/>
    <property type="evidence" value="ECO:0007669"/>
    <property type="project" value="UniProtKB-UniRule"/>
</dbReference>
<dbReference type="InterPro" id="IPR027271">
    <property type="entry name" value="Acetolactate_synth/TF_NikR_C"/>
</dbReference>
<dbReference type="Pfam" id="PF10369">
    <property type="entry name" value="ALS_ss_C"/>
    <property type="match status" value="1"/>
</dbReference>
<dbReference type="InterPro" id="IPR045865">
    <property type="entry name" value="ACT-like_dom_sf"/>
</dbReference>
<dbReference type="FunFam" id="3.30.70.1150:FF:000001">
    <property type="entry name" value="Acetolactate synthase small subunit"/>
    <property type="match status" value="1"/>
</dbReference>
<evidence type="ECO:0000313" key="11">
    <source>
        <dbReference type="Proteomes" id="UP000030652"/>
    </source>
</evidence>